<dbReference type="EC" id="5.1.3.14" evidence="3"/>
<dbReference type="SUPFAM" id="SSF53756">
    <property type="entry name" value="UDP-Glycosyltransferase/glycogen phosphorylase"/>
    <property type="match status" value="1"/>
</dbReference>
<dbReference type="InterPro" id="IPR029767">
    <property type="entry name" value="WecB-like"/>
</dbReference>
<accession>A0A9D5JZW1</accession>
<dbReference type="PANTHER" id="PTHR43174:SF1">
    <property type="entry name" value="UDP-N-ACETYLGLUCOSAMINE 2-EPIMERASE"/>
    <property type="match status" value="1"/>
</dbReference>
<dbReference type="PANTHER" id="PTHR43174">
    <property type="entry name" value="UDP-N-ACETYLGLUCOSAMINE 2-EPIMERASE"/>
    <property type="match status" value="1"/>
</dbReference>
<feature type="domain" description="UDP-N-acetylglucosamine 2-epimerase" evidence="2">
    <location>
        <begin position="33"/>
        <end position="360"/>
    </location>
</feature>
<evidence type="ECO:0000313" key="4">
    <source>
        <dbReference type="Proteomes" id="UP000649604"/>
    </source>
</evidence>
<dbReference type="Proteomes" id="UP000649604">
    <property type="component" value="Unassembled WGS sequence"/>
</dbReference>
<sequence>MKILTVIGARPQFIKAAMVSRAIRHMPATAHGPTLHETIVHTGQHYDTKMSRIFFEELEITPPAYNLEVGSGSHAMQTGKIIMRLEPVLIAEQPDLVLVYGDTNSTIAASLVAAKLHIPIGHVEAGLRSYNRIMPEEINRILTDRISTLLFCPTQTSVDILQQEGVTEGVHLTGDVMLDASLHYAAIAEQRCQILSTLHLAPKHYYVATIHRPANADNAERMQCILQALSQLSYPVVFPVHPRTRKGIETLLAQNNVTYDLSQLLLIPPVGYLDMLMLERHARVIITDSGGMQKEAYFFQVPCVTLRPETEWTETVEFGWNRLCNIVHSEILDKVRTASAGQPIPLFGDGQASVKIVDLLWNYLSQ</sequence>
<dbReference type="GO" id="GO:0008761">
    <property type="term" value="F:UDP-N-acetylglucosamine 2-epimerase activity"/>
    <property type="evidence" value="ECO:0007669"/>
    <property type="project" value="UniProtKB-EC"/>
</dbReference>
<gene>
    <name evidence="3" type="ORF">GF339_19820</name>
</gene>
<reference evidence="3" key="1">
    <citation type="submission" date="2019-11" db="EMBL/GenBank/DDBJ databases">
        <title>Microbial mats filling the niche in hypersaline microbial mats.</title>
        <authorList>
            <person name="Wong H.L."/>
            <person name="Macleod F.I."/>
            <person name="White R.A. III"/>
            <person name="Burns B.P."/>
        </authorList>
    </citation>
    <scope>NUCLEOTIDE SEQUENCE</scope>
    <source>
        <strain evidence="3">Rbin_158</strain>
    </source>
</reference>
<dbReference type="AlphaFoldDB" id="A0A9D5JZW1"/>
<dbReference type="Gene3D" id="3.40.50.2000">
    <property type="entry name" value="Glycogen Phosphorylase B"/>
    <property type="match status" value="2"/>
</dbReference>
<keyword evidence="1 3" id="KW-0413">Isomerase</keyword>
<comment type="caution">
    <text evidence="3">The sequence shown here is derived from an EMBL/GenBank/DDBJ whole genome shotgun (WGS) entry which is preliminary data.</text>
</comment>
<protein>
    <submittedName>
        <fullName evidence="3">UDP-N-acetylglucosamine 2-epimerase (Non-hydrolyzing)</fullName>
        <ecNumber evidence="3">5.1.3.14</ecNumber>
    </submittedName>
</protein>
<evidence type="ECO:0000313" key="3">
    <source>
        <dbReference type="EMBL" id="MBD3326842.1"/>
    </source>
</evidence>
<dbReference type="CDD" id="cd03786">
    <property type="entry name" value="GTB_UDP-GlcNAc_2-Epimerase"/>
    <property type="match status" value="1"/>
</dbReference>
<dbReference type="Pfam" id="PF02350">
    <property type="entry name" value="Epimerase_2"/>
    <property type="match status" value="1"/>
</dbReference>
<organism evidence="3 4">
    <name type="scientific">candidate division KSB3 bacterium</name>
    <dbReference type="NCBI Taxonomy" id="2044937"/>
    <lineage>
        <taxon>Bacteria</taxon>
        <taxon>candidate division KSB3</taxon>
    </lineage>
</organism>
<dbReference type="NCBIfam" id="TIGR00236">
    <property type="entry name" value="wecB"/>
    <property type="match status" value="1"/>
</dbReference>
<evidence type="ECO:0000256" key="1">
    <source>
        <dbReference type="RuleBase" id="RU003513"/>
    </source>
</evidence>
<dbReference type="EMBL" id="WJJP01000647">
    <property type="protein sequence ID" value="MBD3326842.1"/>
    <property type="molecule type" value="Genomic_DNA"/>
</dbReference>
<dbReference type="InterPro" id="IPR003331">
    <property type="entry name" value="UDP_GlcNAc_Epimerase_2_dom"/>
</dbReference>
<proteinExistence type="inferred from homology"/>
<comment type="similarity">
    <text evidence="1">Belongs to the UDP-N-acetylglucosamine 2-epimerase family.</text>
</comment>
<name>A0A9D5JZW1_9BACT</name>
<evidence type="ECO:0000259" key="2">
    <source>
        <dbReference type="Pfam" id="PF02350"/>
    </source>
</evidence>